<dbReference type="PIRSF" id="PIRSF000463">
    <property type="entry name" value="GlgB"/>
    <property type="match status" value="1"/>
</dbReference>
<dbReference type="NCBIfam" id="NF008967">
    <property type="entry name" value="PRK12313.1"/>
    <property type="match status" value="1"/>
</dbReference>
<feature type="domain" description="Glycosyl hydrolase family 13 catalytic" evidence="13">
    <location>
        <begin position="255"/>
        <end position="609"/>
    </location>
</feature>
<dbReference type="UniPathway" id="UPA00164"/>
<comment type="catalytic activity">
    <reaction evidence="1 10">
        <text>Transfers a segment of a (1-&gt;4)-alpha-D-glucan chain to a primary hydroxy group in a similar glucan chain.</text>
        <dbReference type="EC" id="2.4.1.18"/>
    </reaction>
</comment>
<dbReference type="InterPro" id="IPR014756">
    <property type="entry name" value="Ig_E-set"/>
</dbReference>
<feature type="active site" description="Proton donor" evidence="10 11">
    <location>
        <position position="463"/>
    </location>
</feature>
<dbReference type="Pfam" id="PF02806">
    <property type="entry name" value="Alpha-amylase_C"/>
    <property type="match status" value="1"/>
</dbReference>
<dbReference type="InterPro" id="IPR013783">
    <property type="entry name" value="Ig-like_fold"/>
</dbReference>
<dbReference type="InterPro" id="IPR017853">
    <property type="entry name" value="GH"/>
</dbReference>
<dbReference type="SMART" id="SM00642">
    <property type="entry name" value="Aamy"/>
    <property type="match status" value="1"/>
</dbReference>
<dbReference type="InterPro" id="IPR006048">
    <property type="entry name" value="A-amylase/branching_C"/>
</dbReference>
<dbReference type="InterPro" id="IPR004193">
    <property type="entry name" value="Glyco_hydro_13_N"/>
</dbReference>
<evidence type="ECO:0000256" key="5">
    <source>
        <dbReference type="ARBA" id="ARBA00022600"/>
    </source>
</evidence>
<organism evidence="14 15">
    <name type="scientific">Granulosicoccus antarcticus IMCC3135</name>
    <dbReference type="NCBI Taxonomy" id="1192854"/>
    <lineage>
        <taxon>Bacteria</taxon>
        <taxon>Pseudomonadati</taxon>
        <taxon>Pseudomonadota</taxon>
        <taxon>Gammaproteobacteria</taxon>
        <taxon>Chromatiales</taxon>
        <taxon>Granulosicoccaceae</taxon>
        <taxon>Granulosicoccus</taxon>
    </lineage>
</organism>
<dbReference type="Pfam" id="PF22019">
    <property type="entry name" value="GlgB_N"/>
    <property type="match status" value="1"/>
</dbReference>
<comment type="subunit">
    <text evidence="10">Monomer.</text>
</comment>
<dbReference type="InterPro" id="IPR013780">
    <property type="entry name" value="Glyco_hydro_b"/>
</dbReference>
<name>A0A2Z2NR99_9GAMM</name>
<keyword evidence="6 10" id="KW-0328">Glycosyltransferase</keyword>
<proteinExistence type="inferred from homology"/>
<keyword evidence="15" id="KW-1185">Reference proteome</keyword>
<sequence length="749" mass="84610">MNSILDHAEVNAIVEGRHPEPFAVLGQHPLADASAAALSGSSVIRTFQPHVQSVNVIDEQGKKSALTRVHPDGLFEHVFNTPAGPYRLELANEEQSWEVIDAYSMTSPMGEMDRYLLNEGTHQELYNVLGSNSMQFNGVAGVQFAVWAPNARRVSVVGDFNDWDGRRHVMRAHPGSGVWDIFIPGVGNGALYKFEIIANDGRMLPLKHDPYAPYFEQPPGNASIVFESQFIWSDDEYQEKKKGVDMRERPISIYEVHAGSWRLNMHGESLTYVEMAKTLLPYAIENGFTHIELMPITEHPFDGSWGYQPIGLFAPTSRFGSPDDFRHFVDACHAADIGVIMDWVPAHFPTDAHGLGEFDGTHLYEHADPRQGMHQDWQTLIYNFGRAEVSNYLLSNALYWIREFHLDGLRVDAVASMLYLDYSREQGQWIPNRFGGRENLEAVDFLKSMNILVHAEGGITLAEESTSFPGVSHPTYNNGLGFTFKWNMGWMHDMLEYMSKDSAYRRYHHNSLTFGMIYAFSENFCLPFSHDEVVYGKGSMINKMPGDDWQKFANLRALYGMMWGYPGKKLNFMGGEIAQYTEWQHSGSIQWHLLEEAKHEGIQSLVRDLNHLYAEHPALHESDCDSQGFEWIDCDDHAQSVISFYRYSKDRKRSCVIVCNFTPVIRNDYLIGVNEVGFYQELINTDAECYGGSGQGNHHFLREETPGQPDKQSASGVMASSESAHNRPASLSLTLPPLGVLILEHTGPD</sequence>
<reference evidence="14 15" key="1">
    <citation type="submission" date="2016-12" db="EMBL/GenBank/DDBJ databases">
        <authorList>
            <person name="Song W.-J."/>
            <person name="Kurnit D.M."/>
        </authorList>
    </citation>
    <scope>NUCLEOTIDE SEQUENCE [LARGE SCALE GENOMIC DNA]</scope>
    <source>
        <strain evidence="14 15">IMCC3135</strain>
    </source>
</reference>
<dbReference type="GO" id="GO:0005978">
    <property type="term" value="P:glycogen biosynthetic process"/>
    <property type="evidence" value="ECO:0007669"/>
    <property type="project" value="UniProtKB-UniRule"/>
</dbReference>
<evidence type="ECO:0000256" key="7">
    <source>
        <dbReference type="ARBA" id="ARBA00022679"/>
    </source>
</evidence>
<accession>A0A2Z2NR99</accession>
<dbReference type="CDD" id="cd11322">
    <property type="entry name" value="AmyAc_Glg_BE"/>
    <property type="match status" value="1"/>
</dbReference>
<comment type="similarity">
    <text evidence="4 10">Belongs to the glycosyl hydrolase 13 family. GlgB subfamily.</text>
</comment>
<evidence type="ECO:0000256" key="12">
    <source>
        <dbReference type="SAM" id="MobiDB-lite"/>
    </source>
</evidence>
<dbReference type="Gene3D" id="2.60.40.10">
    <property type="entry name" value="Immunoglobulins"/>
    <property type="match status" value="2"/>
</dbReference>
<dbReference type="AlphaFoldDB" id="A0A2Z2NR99"/>
<dbReference type="SUPFAM" id="SSF51011">
    <property type="entry name" value="Glycosyl hydrolase domain"/>
    <property type="match status" value="1"/>
</dbReference>
<dbReference type="Proteomes" id="UP000250079">
    <property type="component" value="Chromosome"/>
</dbReference>
<dbReference type="InterPro" id="IPR006407">
    <property type="entry name" value="GlgB"/>
</dbReference>
<evidence type="ECO:0000256" key="9">
    <source>
        <dbReference type="ARBA" id="ARBA00023277"/>
    </source>
</evidence>
<dbReference type="EC" id="2.4.1.18" evidence="10"/>
<keyword evidence="5 10" id="KW-0321">Glycogen metabolism</keyword>
<dbReference type="GO" id="GO:0005829">
    <property type="term" value="C:cytosol"/>
    <property type="evidence" value="ECO:0007669"/>
    <property type="project" value="TreeGrafter"/>
</dbReference>
<dbReference type="RefSeq" id="WP_088917833.1">
    <property type="nucleotide sequence ID" value="NZ_CP018632.1"/>
</dbReference>
<keyword evidence="8 10" id="KW-0320">Glycogen biosynthesis</keyword>
<dbReference type="NCBIfam" id="NF003811">
    <property type="entry name" value="PRK05402.1"/>
    <property type="match status" value="1"/>
</dbReference>
<dbReference type="GO" id="GO:0043169">
    <property type="term" value="F:cation binding"/>
    <property type="evidence" value="ECO:0007669"/>
    <property type="project" value="InterPro"/>
</dbReference>
<protein>
    <recommendedName>
        <fullName evidence="10">1,4-alpha-glucan branching enzyme GlgB</fullName>
        <ecNumber evidence="10">2.4.1.18</ecNumber>
    </recommendedName>
    <alternativeName>
        <fullName evidence="10">1,4-alpha-D-glucan:1,4-alpha-D-glucan 6-glucosyl-transferase</fullName>
    </alternativeName>
    <alternativeName>
        <fullName evidence="10">Alpha-(1-&gt;4)-glucan branching enzyme</fullName>
    </alternativeName>
    <alternativeName>
        <fullName evidence="10">Glycogen branching enzyme</fullName>
        <shortName evidence="10">BE</shortName>
    </alternativeName>
</protein>
<dbReference type="InterPro" id="IPR044143">
    <property type="entry name" value="GlgB_N_E_set_prok"/>
</dbReference>
<dbReference type="InterPro" id="IPR037439">
    <property type="entry name" value="Branching_enzy"/>
</dbReference>
<evidence type="ECO:0000256" key="11">
    <source>
        <dbReference type="PIRSR" id="PIRSR000463-1"/>
    </source>
</evidence>
<dbReference type="InterPro" id="IPR006047">
    <property type="entry name" value="GH13_cat_dom"/>
</dbReference>
<dbReference type="InterPro" id="IPR054169">
    <property type="entry name" value="GlgB_N"/>
</dbReference>
<feature type="compositionally biased region" description="Polar residues" evidence="12">
    <location>
        <begin position="710"/>
        <end position="730"/>
    </location>
</feature>
<dbReference type="GO" id="GO:0003844">
    <property type="term" value="F:1,4-alpha-glucan branching enzyme activity"/>
    <property type="evidence" value="ECO:0007669"/>
    <property type="project" value="UniProtKB-UniRule"/>
</dbReference>
<evidence type="ECO:0000313" key="15">
    <source>
        <dbReference type="Proteomes" id="UP000250079"/>
    </source>
</evidence>
<keyword evidence="9 10" id="KW-0119">Carbohydrate metabolism</keyword>
<evidence type="ECO:0000256" key="3">
    <source>
        <dbReference type="ARBA" id="ARBA00004964"/>
    </source>
</evidence>
<dbReference type="GO" id="GO:0004553">
    <property type="term" value="F:hydrolase activity, hydrolyzing O-glycosyl compounds"/>
    <property type="evidence" value="ECO:0007669"/>
    <property type="project" value="InterPro"/>
</dbReference>
<gene>
    <name evidence="14" type="primary">glgB_1</name>
    <name evidence="10" type="synonym">glgB</name>
    <name evidence="14" type="ORF">IMCC3135_12215</name>
</gene>
<evidence type="ECO:0000313" key="14">
    <source>
        <dbReference type="EMBL" id="ASJ72531.1"/>
    </source>
</evidence>
<dbReference type="SUPFAM" id="SSF81296">
    <property type="entry name" value="E set domains"/>
    <property type="match status" value="2"/>
</dbReference>
<dbReference type="FunFam" id="2.60.40.1180:FF:000002">
    <property type="entry name" value="1,4-alpha-glucan branching enzyme GlgB"/>
    <property type="match status" value="1"/>
</dbReference>
<dbReference type="PANTHER" id="PTHR43651:SF3">
    <property type="entry name" value="1,4-ALPHA-GLUCAN-BRANCHING ENZYME"/>
    <property type="match status" value="1"/>
</dbReference>
<keyword evidence="7 10" id="KW-0808">Transferase</keyword>
<evidence type="ECO:0000259" key="13">
    <source>
        <dbReference type="SMART" id="SM00642"/>
    </source>
</evidence>
<evidence type="ECO:0000256" key="2">
    <source>
        <dbReference type="ARBA" id="ARBA00002953"/>
    </source>
</evidence>
<evidence type="ECO:0000256" key="8">
    <source>
        <dbReference type="ARBA" id="ARBA00023056"/>
    </source>
</evidence>
<dbReference type="NCBIfam" id="TIGR01515">
    <property type="entry name" value="branching_enzym"/>
    <property type="match status" value="1"/>
</dbReference>
<dbReference type="Pfam" id="PF02922">
    <property type="entry name" value="CBM_48"/>
    <property type="match status" value="1"/>
</dbReference>
<dbReference type="OrthoDB" id="9800174at2"/>
<feature type="region of interest" description="Disordered" evidence="12">
    <location>
        <begin position="694"/>
        <end position="730"/>
    </location>
</feature>
<dbReference type="KEGG" id="gai:IMCC3135_12215"/>
<feature type="active site" description="Nucleophile" evidence="10 11">
    <location>
        <position position="412"/>
    </location>
</feature>
<evidence type="ECO:0000256" key="1">
    <source>
        <dbReference type="ARBA" id="ARBA00000826"/>
    </source>
</evidence>
<dbReference type="FunFam" id="2.60.40.10:FF:000169">
    <property type="entry name" value="1,4-alpha-glucan branching enzyme GlgB"/>
    <property type="match status" value="1"/>
</dbReference>
<dbReference type="EMBL" id="CP018632">
    <property type="protein sequence ID" value="ASJ72531.1"/>
    <property type="molecule type" value="Genomic_DNA"/>
</dbReference>
<comment type="pathway">
    <text evidence="3 10">Glycan biosynthesis; glycogen biosynthesis.</text>
</comment>
<comment type="function">
    <text evidence="2 10">Catalyzes the formation of the alpha-1,6-glucosidic linkages in glycogen by scission of a 1,4-alpha-linked oligosaccharide from growing alpha-1,4-glucan chains and the subsequent attachment of the oligosaccharide to the alpha-1,6 position.</text>
</comment>
<dbReference type="SUPFAM" id="SSF51445">
    <property type="entry name" value="(Trans)glycosidases"/>
    <property type="match status" value="1"/>
</dbReference>
<dbReference type="Gene3D" id="2.60.40.1180">
    <property type="entry name" value="Golgi alpha-mannosidase II"/>
    <property type="match status" value="1"/>
</dbReference>
<dbReference type="Gene3D" id="3.20.20.80">
    <property type="entry name" value="Glycosidases"/>
    <property type="match status" value="1"/>
</dbReference>
<evidence type="ECO:0000256" key="10">
    <source>
        <dbReference type="HAMAP-Rule" id="MF_00685"/>
    </source>
</evidence>
<evidence type="ECO:0000256" key="6">
    <source>
        <dbReference type="ARBA" id="ARBA00022676"/>
    </source>
</evidence>
<dbReference type="PANTHER" id="PTHR43651">
    <property type="entry name" value="1,4-ALPHA-GLUCAN-BRANCHING ENZYME"/>
    <property type="match status" value="1"/>
</dbReference>
<dbReference type="HAMAP" id="MF_00685">
    <property type="entry name" value="GlgB"/>
    <property type="match status" value="1"/>
</dbReference>
<dbReference type="FunFam" id="3.20.20.80:FF:000003">
    <property type="entry name" value="1,4-alpha-glucan branching enzyme GlgB"/>
    <property type="match status" value="1"/>
</dbReference>
<dbReference type="CDD" id="cd02855">
    <property type="entry name" value="E_set_GBE_prok_N"/>
    <property type="match status" value="1"/>
</dbReference>
<evidence type="ECO:0000256" key="4">
    <source>
        <dbReference type="ARBA" id="ARBA00009000"/>
    </source>
</evidence>